<sequence>MLLFAALFEPLSSLSSISLFEGKEIPTVLLSFLLFSNILSYAVSWISHLYPERILHSKYILTRLSFVGCKEWRFV</sequence>
<gene>
    <name evidence="2" type="ORF">PORCRE_268</name>
</gene>
<evidence type="ECO:0000256" key="1">
    <source>
        <dbReference type="SAM" id="Phobius"/>
    </source>
</evidence>
<keyword evidence="1" id="KW-0812">Transmembrane</keyword>
<protein>
    <submittedName>
        <fullName evidence="2">Uncharacterized protein</fullName>
    </submittedName>
</protein>
<reference evidence="3" key="1">
    <citation type="journal article" date="2013" name="Genome">
        <title>Draft Genome Sequences of Porphyromonas crevioricanis JCM 15906T and Porphyromonas cansulci JCM 13913T Isolated from a Canine Oral Cavity.</title>
        <authorList>
            <person name="Sakamoto M."/>
            <person name="Tanaka N."/>
            <person name="Shiwa Y."/>
            <person name="Yoshikawa H."/>
            <person name="Ohkuma M."/>
        </authorList>
    </citation>
    <scope>NUCLEOTIDE SEQUENCE [LARGE SCALE GENOMIC DNA]</scope>
    <source>
        <strain evidence="3">JCM 15906</strain>
    </source>
</reference>
<dbReference type="AlphaFoldDB" id="S4PGF6"/>
<feature type="transmembrane region" description="Helical" evidence="1">
    <location>
        <begin position="29"/>
        <end position="50"/>
    </location>
</feature>
<keyword evidence="1" id="KW-0472">Membrane</keyword>
<evidence type="ECO:0000313" key="3">
    <source>
        <dbReference type="Proteomes" id="UP000018031"/>
    </source>
</evidence>
<organism evidence="2 3">
    <name type="scientific">Porphyromonas crevioricanis JCM 15906</name>
    <dbReference type="NCBI Taxonomy" id="1305617"/>
    <lineage>
        <taxon>Bacteria</taxon>
        <taxon>Pseudomonadati</taxon>
        <taxon>Bacteroidota</taxon>
        <taxon>Bacteroidia</taxon>
        <taxon>Bacteroidales</taxon>
        <taxon>Porphyromonadaceae</taxon>
        <taxon>Porphyromonas</taxon>
    </lineage>
</organism>
<proteinExistence type="predicted"/>
<name>S4PGF6_9PORP</name>
<dbReference type="Proteomes" id="UP000018031">
    <property type="component" value="Unassembled WGS sequence"/>
</dbReference>
<comment type="caution">
    <text evidence="2">The sequence shown here is derived from an EMBL/GenBank/DDBJ whole genome shotgun (WGS) entry which is preliminary data.</text>
</comment>
<keyword evidence="1" id="KW-1133">Transmembrane helix</keyword>
<accession>S4PGF6</accession>
<dbReference type="EMBL" id="BAOU01000008">
    <property type="protein sequence ID" value="GAD04579.1"/>
    <property type="molecule type" value="Genomic_DNA"/>
</dbReference>
<evidence type="ECO:0000313" key="2">
    <source>
        <dbReference type="EMBL" id="GAD04579.1"/>
    </source>
</evidence>
<reference evidence="2 3" key="2">
    <citation type="journal article" date="2013" name="Genome Announc.">
        <title>Draft Genome Sequences of Porphyromonas crevioricanis JCM 15906T and Porphyromonas cansulci JCM 13913T Isolated from a Canine Oral Cavity.</title>
        <authorList>
            <person name="Sakamoto M."/>
            <person name="Tanaka N."/>
            <person name="Shiwa Y."/>
            <person name="Yoshikawa H."/>
            <person name="Ohkuma M."/>
        </authorList>
    </citation>
    <scope>NUCLEOTIDE SEQUENCE [LARGE SCALE GENOMIC DNA]</scope>
    <source>
        <strain evidence="2 3">JCM 15906</strain>
    </source>
</reference>